<dbReference type="Proteomes" id="UP000824890">
    <property type="component" value="Unassembled WGS sequence"/>
</dbReference>
<evidence type="ECO:0000259" key="2">
    <source>
        <dbReference type="Pfam" id="PF08241"/>
    </source>
</evidence>
<dbReference type="Pfam" id="PF08241">
    <property type="entry name" value="Methyltransf_11"/>
    <property type="match status" value="1"/>
</dbReference>
<dbReference type="PANTHER" id="PTHR43591">
    <property type="entry name" value="METHYLTRANSFERASE"/>
    <property type="match status" value="1"/>
</dbReference>
<feature type="domain" description="Methyltransferase type 11" evidence="2">
    <location>
        <begin position="212"/>
        <end position="312"/>
    </location>
</feature>
<feature type="region of interest" description="Disordered" evidence="1">
    <location>
        <begin position="1"/>
        <end position="36"/>
    </location>
</feature>
<dbReference type="PANTHER" id="PTHR43591:SF46">
    <property type="entry name" value="OS08G0411200 PROTEIN"/>
    <property type="match status" value="1"/>
</dbReference>
<organism evidence="3 4">
    <name type="scientific">Brassica napus</name>
    <name type="common">Rape</name>
    <dbReference type="NCBI Taxonomy" id="3708"/>
    <lineage>
        <taxon>Eukaryota</taxon>
        <taxon>Viridiplantae</taxon>
        <taxon>Streptophyta</taxon>
        <taxon>Embryophyta</taxon>
        <taxon>Tracheophyta</taxon>
        <taxon>Spermatophyta</taxon>
        <taxon>Magnoliopsida</taxon>
        <taxon>eudicotyledons</taxon>
        <taxon>Gunneridae</taxon>
        <taxon>Pentapetalae</taxon>
        <taxon>rosids</taxon>
        <taxon>malvids</taxon>
        <taxon>Brassicales</taxon>
        <taxon>Brassicaceae</taxon>
        <taxon>Brassiceae</taxon>
        <taxon>Brassica</taxon>
    </lineage>
</organism>
<keyword evidence="4" id="KW-1185">Reference proteome</keyword>
<name>A0ABQ7X342_BRANA</name>
<protein>
    <recommendedName>
        <fullName evidence="2">Methyltransferase type 11 domain-containing protein</fullName>
    </recommendedName>
</protein>
<sequence>MRDGSNEKMKNMHREVELSDGSKKRRSHFSHGSHGGLKMPMTVVPGRFTPAILSIGSRLPSFKYTARRVAVFVPRSAASISVETNSSVDSVVEKEKDILACPICYNSLALISKPNGLVGSAASGSTQLQCNTCKKSYSGNETHLDLAVASGSNQYTEPMPLSTEIFRTPLVSFLYERGWRQNFIWGGFPGPEKEFEMAKDYLKPVFGGNIIDASCGSGMFSRLFARSELFSRVIALDYSENMLKQCYDFLNQEENLTNKEKVVLVRADIARLPFLSGSVDAVHAGAALHCWPSPSSAVAEISRVLRPGGVFVATTFIYDGPFSFIPFLKNLRQELMRYSGSHIFLSERELEDLCKAGGLVGFTRVRNGLFIMLSATKPSR</sequence>
<feature type="compositionally biased region" description="Basic and acidic residues" evidence="1">
    <location>
        <begin position="1"/>
        <end position="22"/>
    </location>
</feature>
<reference evidence="3 4" key="1">
    <citation type="submission" date="2021-05" db="EMBL/GenBank/DDBJ databases">
        <title>Genome Assembly of Synthetic Allotetraploid Brassica napus Reveals Homoeologous Exchanges between Subgenomes.</title>
        <authorList>
            <person name="Davis J.T."/>
        </authorList>
    </citation>
    <scope>NUCLEOTIDE SEQUENCE [LARGE SCALE GENOMIC DNA]</scope>
    <source>
        <strain evidence="4">cv. Da-Ae</strain>
        <tissue evidence="3">Seedling</tissue>
    </source>
</reference>
<dbReference type="Gene3D" id="3.40.50.150">
    <property type="entry name" value="Vaccinia Virus protein VP39"/>
    <property type="match status" value="1"/>
</dbReference>
<proteinExistence type="predicted"/>
<dbReference type="CDD" id="cd02440">
    <property type="entry name" value="AdoMet_MTases"/>
    <property type="match status" value="1"/>
</dbReference>
<evidence type="ECO:0000256" key="1">
    <source>
        <dbReference type="SAM" id="MobiDB-lite"/>
    </source>
</evidence>
<gene>
    <name evidence="3" type="ORF">HID58_096237</name>
</gene>
<dbReference type="EMBL" id="JAGKQM010002434">
    <property type="protein sequence ID" value="KAH0849567.1"/>
    <property type="molecule type" value="Genomic_DNA"/>
</dbReference>
<dbReference type="InterPro" id="IPR029063">
    <property type="entry name" value="SAM-dependent_MTases_sf"/>
</dbReference>
<accession>A0ABQ7X342</accession>
<evidence type="ECO:0000313" key="4">
    <source>
        <dbReference type="Proteomes" id="UP000824890"/>
    </source>
</evidence>
<dbReference type="SUPFAM" id="SSF53335">
    <property type="entry name" value="S-adenosyl-L-methionine-dependent methyltransferases"/>
    <property type="match status" value="1"/>
</dbReference>
<evidence type="ECO:0000313" key="3">
    <source>
        <dbReference type="EMBL" id="KAH0849567.1"/>
    </source>
</evidence>
<dbReference type="InterPro" id="IPR013216">
    <property type="entry name" value="Methyltransf_11"/>
</dbReference>
<comment type="caution">
    <text evidence="3">The sequence shown here is derived from an EMBL/GenBank/DDBJ whole genome shotgun (WGS) entry which is preliminary data.</text>
</comment>